<evidence type="ECO:0000256" key="1">
    <source>
        <dbReference type="SAM" id="Coils"/>
    </source>
</evidence>
<name>A0ABX8B4P7_9BACT</name>
<dbReference type="InterPro" id="IPR011990">
    <property type="entry name" value="TPR-like_helical_dom_sf"/>
</dbReference>
<keyword evidence="1" id="KW-0175">Coiled coil</keyword>
<feature type="coiled-coil region" evidence="1">
    <location>
        <begin position="10"/>
        <end position="37"/>
    </location>
</feature>
<dbReference type="RefSeq" id="WP_211427839.1">
    <property type="nucleotide sequence ID" value="NZ_CP072648.1"/>
</dbReference>
<keyword evidence="3" id="KW-1185">Reference proteome</keyword>
<dbReference type="InterPro" id="IPR031823">
    <property type="entry name" value="TatT"/>
</dbReference>
<evidence type="ECO:0008006" key="4">
    <source>
        <dbReference type="Google" id="ProtNLM"/>
    </source>
</evidence>
<evidence type="ECO:0000313" key="3">
    <source>
        <dbReference type="Proteomes" id="UP000676506"/>
    </source>
</evidence>
<evidence type="ECO:0000313" key="2">
    <source>
        <dbReference type="EMBL" id="QUW01947.1"/>
    </source>
</evidence>
<sequence>MKHKAVFSKVRKLINERELADDNLDQAEDTLAALLEKDRQCDWAYGLLAEIYYWRGETAPARDKLALFKQGVEYGEEATAINPNALEGNFWLAVNYGMYGNEKGILKSLSLIKPIQRCAERVIEIDESYFYGGPWRVLGRIYDKVPGWPVSIGDKRKAIECFEAALEFGPKFYLNHMYIAECYLSLGDKKKAKHHIQWILDAPLSKHHEREDEGYKREASALLKKLG</sequence>
<dbReference type="Proteomes" id="UP000676506">
    <property type="component" value="Chromosome 1"/>
</dbReference>
<dbReference type="Pfam" id="PF16811">
    <property type="entry name" value="TAtT"/>
    <property type="match status" value="1"/>
</dbReference>
<accession>A0ABX8B4P7</accession>
<organism evidence="2 3">
    <name type="scientific">Chloracidobacterium validum</name>
    <dbReference type="NCBI Taxonomy" id="2821543"/>
    <lineage>
        <taxon>Bacteria</taxon>
        <taxon>Pseudomonadati</taxon>
        <taxon>Acidobacteriota</taxon>
        <taxon>Terriglobia</taxon>
        <taxon>Terriglobales</taxon>
        <taxon>Acidobacteriaceae</taxon>
        <taxon>Chloracidobacterium</taxon>
    </lineage>
</organism>
<protein>
    <recommendedName>
        <fullName evidence="4">Tetratricopeptide repeat protein</fullName>
    </recommendedName>
</protein>
<dbReference type="EMBL" id="CP072648">
    <property type="protein sequence ID" value="QUW01947.1"/>
    <property type="molecule type" value="Genomic_DNA"/>
</dbReference>
<dbReference type="SUPFAM" id="SSF48452">
    <property type="entry name" value="TPR-like"/>
    <property type="match status" value="1"/>
</dbReference>
<gene>
    <name evidence="2" type="ORF">J8C06_06080</name>
</gene>
<dbReference type="Gene3D" id="1.25.40.10">
    <property type="entry name" value="Tetratricopeptide repeat domain"/>
    <property type="match status" value="1"/>
</dbReference>
<proteinExistence type="predicted"/>
<reference evidence="2 3" key="1">
    <citation type="submission" date="2021-03" db="EMBL/GenBank/DDBJ databases">
        <title>Genomic and phenotypic characterization of Chloracidobacterium isolates provides evidence for multiple species.</title>
        <authorList>
            <person name="Saini M.K."/>
            <person name="Costas A.M.G."/>
            <person name="Tank M."/>
            <person name="Bryant D.A."/>
        </authorList>
    </citation>
    <scope>NUCLEOTIDE SEQUENCE [LARGE SCALE GENOMIC DNA]</scope>
    <source>
        <strain evidence="2 3">BV2-C</strain>
    </source>
</reference>